<protein>
    <submittedName>
        <fullName evidence="1">Uncharacterized protein</fullName>
    </submittedName>
</protein>
<proteinExistence type="predicted"/>
<accession>A0A2U1NSI9</accession>
<organism evidence="1 2">
    <name type="scientific">Artemisia annua</name>
    <name type="common">Sweet wormwood</name>
    <dbReference type="NCBI Taxonomy" id="35608"/>
    <lineage>
        <taxon>Eukaryota</taxon>
        <taxon>Viridiplantae</taxon>
        <taxon>Streptophyta</taxon>
        <taxon>Embryophyta</taxon>
        <taxon>Tracheophyta</taxon>
        <taxon>Spermatophyta</taxon>
        <taxon>Magnoliopsida</taxon>
        <taxon>eudicotyledons</taxon>
        <taxon>Gunneridae</taxon>
        <taxon>Pentapetalae</taxon>
        <taxon>asterids</taxon>
        <taxon>campanulids</taxon>
        <taxon>Asterales</taxon>
        <taxon>Asteraceae</taxon>
        <taxon>Asteroideae</taxon>
        <taxon>Anthemideae</taxon>
        <taxon>Artemisiinae</taxon>
        <taxon>Artemisia</taxon>
    </lineage>
</organism>
<comment type="caution">
    <text evidence="1">The sequence shown here is derived from an EMBL/GenBank/DDBJ whole genome shotgun (WGS) entry which is preliminary data.</text>
</comment>
<dbReference type="AlphaFoldDB" id="A0A2U1NSI9"/>
<keyword evidence="2" id="KW-1185">Reference proteome</keyword>
<gene>
    <name evidence="1" type="ORF">CTI12_AA233070</name>
</gene>
<sequence length="122" mass="13898">MRRLAEKSIRRSAENIGLPIGALCLSMRRLAEKSIPRSAENIGLPIGALCLVIILKYNALLRISYATFFIYYSRLSKIVPILKCKDIPRNYEASILYPSLADNQRNCACDRYYNTLPEKQLS</sequence>
<evidence type="ECO:0000313" key="2">
    <source>
        <dbReference type="Proteomes" id="UP000245207"/>
    </source>
</evidence>
<name>A0A2U1NSI9_ARTAN</name>
<dbReference type="EMBL" id="PKPP01002262">
    <property type="protein sequence ID" value="PWA76485.1"/>
    <property type="molecule type" value="Genomic_DNA"/>
</dbReference>
<reference evidence="1 2" key="1">
    <citation type="journal article" date="2018" name="Mol. Plant">
        <title>The genome of Artemisia annua provides insight into the evolution of Asteraceae family and artemisinin biosynthesis.</title>
        <authorList>
            <person name="Shen Q."/>
            <person name="Zhang L."/>
            <person name="Liao Z."/>
            <person name="Wang S."/>
            <person name="Yan T."/>
            <person name="Shi P."/>
            <person name="Liu M."/>
            <person name="Fu X."/>
            <person name="Pan Q."/>
            <person name="Wang Y."/>
            <person name="Lv Z."/>
            <person name="Lu X."/>
            <person name="Zhang F."/>
            <person name="Jiang W."/>
            <person name="Ma Y."/>
            <person name="Chen M."/>
            <person name="Hao X."/>
            <person name="Li L."/>
            <person name="Tang Y."/>
            <person name="Lv G."/>
            <person name="Zhou Y."/>
            <person name="Sun X."/>
            <person name="Brodelius P.E."/>
            <person name="Rose J.K.C."/>
            <person name="Tang K."/>
        </authorList>
    </citation>
    <scope>NUCLEOTIDE SEQUENCE [LARGE SCALE GENOMIC DNA]</scope>
    <source>
        <strain evidence="2">cv. Huhao1</strain>
        <tissue evidence="1">Leaf</tissue>
    </source>
</reference>
<dbReference type="Proteomes" id="UP000245207">
    <property type="component" value="Unassembled WGS sequence"/>
</dbReference>
<evidence type="ECO:0000313" key="1">
    <source>
        <dbReference type="EMBL" id="PWA76485.1"/>
    </source>
</evidence>